<organism evidence="2 3">
    <name type="scientific">Chryseobacterium endalhagicum</name>
    <dbReference type="NCBI Taxonomy" id="2797638"/>
    <lineage>
        <taxon>Bacteria</taxon>
        <taxon>Pseudomonadati</taxon>
        <taxon>Bacteroidota</taxon>
        <taxon>Flavobacteriia</taxon>
        <taxon>Flavobacteriales</taxon>
        <taxon>Weeksellaceae</taxon>
        <taxon>Chryseobacterium group</taxon>
        <taxon>Chryseobacterium</taxon>
    </lineage>
</organism>
<gene>
    <name evidence="2" type="ORF">JET18_12840</name>
</gene>
<feature type="region of interest" description="Disordered" evidence="1">
    <location>
        <begin position="44"/>
        <end position="68"/>
    </location>
</feature>
<comment type="caution">
    <text evidence="2">The sequence shown here is derived from an EMBL/GenBank/DDBJ whole genome shotgun (WGS) entry which is preliminary data.</text>
</comment>
<dbReference type="RefSeq" id="WP_202091628.1">
    <property type="nucleotide sequence ID" value="NZ_JAELVM010000002.1"/>
</dbReference>
<keyword evidence="3" id="KW-1185">Reference proteome</keyword>
<dbReference type="EMBL" id="JAELVM010000002">
    <property type="protein sequence ID" value="MBL1221730.1"/>
    <property type="molecule type" value="Genomic_DNA"/>
</dbReference>
<sequence>MKNLKKLTRENMRSVNGGFACYCGSVYKGEYTSVSACASACGVSTGTTTTTNPSPTTTTTPSTSVFTK</sequence>
<dbReference type="Proteomes" id="UP000661696">
    <property type="component" value="Unassembled WGS sequence"/>
</dbReference>
<name>A0ABS1QGK5_9FLAO</name>
<evidence type="ECO:0000313" key="3">
    <source>
        <dbReference type="Proteomes" id="UP000661696"/>
    </source>
</evidence>
<dbReference type="NCBIfam" id="NF047798">
    <property type="entry name" value="leader_Chryseo"/>
    <property type="match status" value="1"/>
</dbReference>
<protein>
    <recommendedName>
        <fullName evidence="4">Bacteriocin</fullName>
    </recommendedName>
</protein>
<evidence type="ECO:0000256" key="1">
    <source>
        <dbReference type="SAM" id="MobiDB-lite"/>
    </source>
</evidence>
<evidence type="ECO:0008006" key="4">
    <source>
        <dbReference type="Google" id="ProtNLM"/>
    </source>
</evidence>
<dbReference type="InterPro" id="IPR058074">
    <property type="entry name" value="Bacteriocin-like"/>
</dbReference>
<accession>A0ABS1QGK5</accession>
<evidence type="ECO:0000313" key="2">
    <source>
        <dbReference type="EMBL" id="MBL1221730.1"/>
    </source>
</evidence>
<proteinExistence type="predicted"/>
<reference evidence="2 3" key="1">
    <citation type="submission" date="2020-12" db="EMBL/GenBank/DDBJ databases">
        <title>Chryseobacterium endoalhailicus sp. nov., isolated from seed of leguminous plant.</title>
        <authorList>
            <person name="Zhang X."/>
        </authorList>
    </citation>
    <scope>NUCLEOTIDE SEQUENCE [LARGE SCALE GENOMIC DNA]</scope>
    <source>
        <strain evidence="2 3">L7</strain>
    </source>
</reference>